<dbReference type="InterPro" id="IPR001258">
    <property type="entry name" value="NHL_repeat"/>
</dbReference>
<organism evidence="4">
    <name type="scientific">marine metagenome</name>
    <dbReference type="NCBI Taxonomy" id="408172"/>
    <lineage>
        <taxon>unclassified sequences</taxon>
        <taxon>metagenomes</taxon>
        <taxon>ecological metagenomes</taxon>
    </lineage>
</organism>
<evidence type="ECO:0000256" key="1">
    <source>
        <dbReference type="ARBA" id="ARBA00022729"/>
    </source>
</evidence>
<evidence type="ECO:0008006" key="5">
    <source>
        <dbReference type="Google" id="ProtNLM"/>
    </source>
</evidence>
<keyword evidence="2" id="KW-0677">Repeat</keyword>
<evidence type="ECO:0000313" key="4">
    <source>
        <dbReference type="EMBL" id="SUZ71852.1"/>
    </source>
</evidence>
<gene>
    <name evidence="4" type="ORF">METZ01_LOCUS24706</name>
</gene>
<dbReference type="PANTHER" id="PTHR10680">
    <property type="entry name" value="PEPTIDYL-GLYCINE ALPHA-AMIDATING MONOOXYGENASE"/>
    <property type="match status" value="1"/>
</dbReference>
<keyword evidence="3" id="KW-0325">Glycoprotein</keyword>
<dbReference type="InterPro" id="IPR011042">
    <property type="entry name" value="6-blade_b-propeller_TolB-like"/>
</dbReference>
<dbReference type="Gene3D" id="2.120.10.30">
    <property type="entry name" value="TolB, C-terminal domain"/>
    <property type="match status" value="1"/>
</dbReference>
<dbReference type="PANTHER" id="PTHR10680:SF28">
    <property type="entry name" value="SMP-30_GLUCONOLACTONASE_LRE-LIKE REGION DOMAIN-CONTAINING PROTEIN"/>
    <property type="match status" value="1"/>
</dbReference>
<sequence length="305" mass="32938">MIQVRVDPGDNVYVFHRCFKVVLGDPNVAPGHSDGLTANCLGRWSGYPPILKFSPEGEFLAGFGTGLVGRPHGFNVDQEGNMWITDVALIPDEMGGVVHKLNPSGDLVMTLGQLGVVGQDRETFNRPASVAIAENGDIFVADGEGPNNRIVKFASDGTYLMEWGNTGSGPGEFSTPHDLAIDSEGRLFVGDRGNSRIQIFEPDGTYVDEWTHFGRPSGIFINRATDTLYATDSTSNSSTNSGVRRGIYIGSAQTGELQYFIPDPDLELADQTRISGASGISSSADDTVIYAADVAPWQLRKYVRR</sequence>
<accession>A0A381PXM8</accession>
<dbReference type="AlphaFoldDB" id="A0A381PXM8"/>
<keyword evidence="1" id="KW-0732">Signal</keyword>
<name>A0A381PXM8_9ZZZZ</name>
<proteinExistence type="predicted"/>
<dbReference type="SUPFAM" id="SSF63829">
    <property type="entry name" value="Calcium-dependent phosphotriesterase"/>
    <property type="match status" value="1"/>
</dbReference>
<protein>
    <recommendedName>
        <fullName evidence="5">6-bladed beta-propeller</fullName>
    </recommendedName>
</protein>
<dbReference type="EMBL" id="UINC01001135">
    <property type="protein sequence ID" value="SUZ71852.1"/>
    <property type="molecule type" value="Genomic_DNA"/>
</dbReference>
<reference evidence="4" key="1">
    <citation type="submission" date="2018-05" db="EMBL/GenBank/DDBJ databases">
        <authorList>
            <person name="Lanie J.A."/>
            <person name="Ng W.-L."/>
            <person name="Kazmierczak K.M."/>
            <person name="Andrzejewski T.M."/>
            <person name="Davidsen T.M."/>
            <person name="Wayne K.J."/>
            <person name="Tettelin H."/>
            <person name="Glass J.I."/>
            <person name="Rusch D."/>
            <person name="Podicherti R."/>
            <person name="Tsui H.-C.T."/>
            <person name="Winkler M.E."/>
        </authorList>
    </citation>
    <scope>NUCLEOTIDE SEQUENCE</scope>
</reference>
<evidence type="ECO:0000256" key="3">
    <source>
        <dbReference type="ARBA" id="ARBA00023180"/>
    </source>
</evidence>
<dbReference type="Pfam" id="PF01436">
    <property type="entry name" value="NHL"/>
    <property type="match status" value="2"/>
</dbReference>
<dbReference type="PROSITE" id="PS51125">
    <property type="entry name" value="NHL"/>
    <property type="match status" value="2"/>
</dbReference>
<evidence type="ECO:0000256" key="2">
    <source>
        <dbReference type="ARBA" id="ARBA00022737"/>
    </source>
</evidence>
<dbReference type="GO" id="GO:0005576">
    <property type="term" value="C:extracellular region"/>
    <property type="evidence" value="ECO:0007669"/>
    <property type="project" value="TreeGrafter"/>
</dbReference>